<protein>
    <submittedName>
        <fullName evidence="2">RNA polymerase sigma factor RpoD</fullName>
    </submittedName>
</protein>
<dbReference type="PRINTS" id="PR00046">
    <property type="entry name" value="SIGMA70FCT"/>
</dbReference>
<dbReference type="AlphaFoldDB" id="A0A6J4U768"/>
<dbReference type="InterPro" id="IPR007630">
    <property type="entry name" value="RNA_pol_sigma70_r4"/>
</dbReference>
<feature type="domain" description="RNA polymerase sigma-70" evidence="1">
    <location>
        <begin position="34"/>
        <end position="60"/>
    </location>
</feature>
<dbReference type="InterPro" id="IPR013324">
    <property type="entry name" value="RNA_pol_sigma_r3/r4-like"/>
</dbReference>
<evidence type="ECO:0000259" key="1">
    <source>
        <dbReference type="PROSITE" id="PS00716"/>
    </source>
</evidence>
<dbReference type="Pfam" id="PF04545">
    <property type="entry name" value="Sigma70_r4"/>
    <property type="match status" value="1"/>
</dbReference>
<gene>
    <name evidence="2" type="ORF">AVDCRST_MAG70-197</name>
</gene>
<dbReference type="GO" id="GO:0003700">
    <property type="term" value="F:DNA-binding transcription factor activity"/>
    <property type="evidence" value="ECO:0007669"/>
    <property type="project" value="InterPro"/>
</dbReference>
<dbReference type="PANTHER" id="PTHR30603:SF47">
    <property type="entry name" value="RNA POLYMERASE SIGMA FACTOR SIGD, CHLOROPLASTIC"/>
    <property type="match status" value="1"/>
</dbReference>
<dbReference type="InterPro" id="IPR036388">
    <property type="entry name" value="WH-like_DNA-bd_sf"/>
</dbReference>
<dbReference type="PANTHER" id="PTHR30603">
    <property type="entry name" value="RNA POLYMERASE SIGMA FACTOR RPO"/>
    <property type="match status" value="1"/>
</dbReference>
<evidence type="ECO:0000313" key="2">
    <source>
        <dbReference type="EMBL" id="CAA9542202.1"/>
    </source>
</evidence>
<accession>A0A6J4U768</accession>
<sequence>MLKRDVNAALDTLTAREKLVLQLRFGLGAGHQHTLAEVGEQLQISRERVRQIENEALQKLRRLDGERLFAYHQEL</sequence>
<dbReference type="InterPro" id="IPR000943">
    <property type="entry name" value="RNA_pol_sigma70"/>
</dbReference>
<dbReference type="EMBL" id="CADCWH010000033">
    <property type="protein sequence ID" value="CAA9542202.1"/>
    <property type="molecule type" value="Genomic_DNA"/>
</dbReference>
<dbReference type="NCBIfam" id="TIGR02937">
    <property type="entry name" value="sigma70-ECF"/>
    <property type="match status" value="1"/>
</dbReference>
<dbReference type="Gene3D" id="1.10.10.10">
    <property type="entry name" value="Winged helix-like DNA-binding domain superfamily/Winged helix DNA-binding domain"/>
    <property type="match status" value="1"/>
</dbReference>
<proteinExistence type="predicted"/>
<dbReference type="PROSITE" id="PS00716">
    <property type="entry name" value="SIGMA70_2"/>
    <property type="match status" value="1"/>
</dbReference>
<reference evidence="2" key="1">
    <citation type="submission" date="2020-02" db="EMBL/GenBank/DDBJ databases">
        <authorList>
            <person name="Meier V. D."/>
        </authorList>
    </citation>
    <scope>NUCLEOTIDE SEQUENCE</scope>
    <source>
        <strain evidence="2">AVDCRST_MAG70</strain>
    </source>
</reference>
<organism evidence="2">
    <name type="scientific">uncultured Thermomicrobiales bacterium</name>
    <dbReference type="NCBI Taxonomy" id="1645740"/>
    <lineage>
        <taxon>Bacteria</taxon>
        <taxon>Pseudomonadati</taxon>
        <taxon>Thermomicrobiota</taxon>
        <taxon>Thermomicrobia</taxon>
        <taxon>Thermomicrobiales</taxon>
        <taxon>environmental samples</taxon>
    </lineage>
</organism>
<dbReference type="InterPro" id="IPR014284">
    <property type="entry name" value="RNA_pol_sigma-70_dom"/>
</dbReference>
<dbReference type="InterPro" id="IPR050239">
    <property type="entry name" value="Sigma-70_RNA_pol_init_factors"/>
</dbReference>
<name>A0A6J4U768_9BACT</name>
<dbReference type="GO" id="GO:0006352">
    <property type="term" value="P:DNA-templated transcription initiation"/>
    <property type="evidence" value="ECO:0007669"/>
    <property type="project" value="InterPro"/>
</dbReference>
<dbReference type="SUPFAM" id="SSF88659">
    <property type="entry name" value="Sigma3 and sigma4 domains of RNA polymerase sigma factors"/>
    <property type="match status" value="1"/>
</dbReference>
<dbReference type="CDD" id="cd06171">
    <property type="entry name" value="Sigma70_r4"/>
    <property type="match status" value="1"/>
</dbReference>